<accession>A0A3P3YG71</accession>
<dbReference type="SUPFAM" id="SSF81901">
    <property type="entry name" value="HCP-like"/>
    <property type="match status" value="2"/>
</dbReference>
<dbReference type="EMBL" id="OVEO01000011">
    <property type="protein sequence ID" value="SPQ99145.1"/>
    <property type="molecule type" value="Genomic_DNA"/>
</dbReference>
<dbReference type="InterPro" id="IPR032675">
    <property type="entry name" value="LRR_dom_sf"/>
</dbReference>
<reference evidence="3 4" key="1">
    <citation type="submission" date="2018-03" db="EMBL/GenBank/DDBJ databases">
        <authorList>
            <person name="Fogelqvist J."/>
        </authorList>
    </citation>
    <scope>NUCLEOTIDE SEQUENCE [LARGE SCALE GENOMIC DNA]</scope>
</reference>
<feature type="region of interest" description="Disordered" evidence="2">
    <location>
        <begin position="323"/>
        <end position="359"/>
    </location>
</feature>
<dbReference type="AlphaFoldDB" id="A0A3P3YG71"/>
<dbReference type="SMART" id="SM00671">
    <property type="entry name" value="SEL1"/>
    <property type="match status" value="5"/>
</dbReference>
<proteinExistence type="inferred from homology"/>
<organism evidence="3 4">
    <name type="scientific">Plasmodiophora brassicae</name>
    <name type="common">Clubroot disease agent</name>
    <dbReference type="NCBI Taxonomy" id="37360"/>
    <lineage>
        <taxon>Eukaryota</taxon>
        <taxon>Sar</taxon>
        <taxon>Rhizaria</taxon>
        <taxon>Endomyxa</taxon>
        <taxon>Phytomyxea</taxon>
        <taxon>Plasmodiophorida</taxon>
        <taxon>Plasmodiophoridae</taxon>
        <taxon>Plasmodiophora</taxon>
    </lineage>
</organism>
<evidence type="ECO:0000256" key="2">
    <source>
        <dbReference type="SAM" id="MobiDB-lite"/>
    </source>
</evidence>
<feature type="compositionally biased region" description="Polar residues" evidence="2">
    <location>
        <begin position="291"/>
        <end position="305"/>
    </location>
</feature>
<dbReference type="InterPro" id="IPR001611">
    <property type="entry name" value="Leu-rich_rpt"/>
</dbReference>
<dbReference type="SMART" id="SM00368">
    <property type="entry name" value="LRR_RI"/>
    <property type="match status" value="4"/>
</dbReference>
<feature type="compositionally biased region" description="Acidic residues" evidence="2">
    <location>
        <begin position="347"/>
        <end position="357"/>
    </location>
</feature>
<dbReference type="InterPro" id="IPR050767">
    <property type="entry name" value="Sel1_AlgK"/>
</dbReference>
<protein>
    <submittedName>
        <fullName evidence="3">Uncharacterized protein</fullName>
    </submittedName>
</protein>
<dbReference type="Pfam" id="PF13516">
    <property type="entry name" value="LRR_6"/>
    <property type="match status" value="2"/>
</dbReference>
<comment type="similarity">
    <text evidence="1">Belongs to the sel-1 family.</text>
</comment>
<feature type="compositionally biased region" description="Basic and acidic residues" evidence="2">
    <location>
        <begin position="326"/>
        <end position="341"/>
    </location>
</feature>
<evidence type="ECO:0000313" key="4">
    <source>
        <dbReference type="Proteomes" id="UP000290189"/>
    </source>
</evidence>
<feature type="region of interest" description="Disordered" evidence="2">
    <location>
        <begin position="291"/>
        <end position="310"/>
    </location>
</feature>
<evidence type="ECO:0000256" key="1">
    <source>
        <dbReference type="ARBA" id="ARBA00038101"/>
    </source>
</evidence>
<sequence length="624" mass="66010">MSSLPPPQPPTVGYFPSLPFDASDTAAATVAKACGVEPFGDIGAMVLGKFVREALASGDLTHLDDLNLSHKQITSKGIAWVVHVLAGGLVVDSLDLSGNPIGPAGIASLARCIAEHGAVRELVLSNVECLDQGACALGDTLVAPGVALLSVDLRNNQIGTDGARALICALQTNTRLKRLLIGGNRIAVDVVEQINDLMARNKGGGGGDAKRSGSMATLEAPPTSVSVRRATKLENAEQIKALRPDLSLVGVGDLNEVDPKERIGAGSSATTSVGVARRSVFVNDFPAGKRTSLSGDLEASSTATGNAFEDFPSNAKRASLMSPTLESHDNVDEAKLHRSQRDSLVPDGDDDGDDGGDFDGGRKRASIIGRLRRLTLSTKRRSVVVEELNVDEAFQDCRGSSADRDQFSYLLYRIKKGSTEAMFSVGYLYDIGAGGVECRTTEAIKWYREAAANGHAIAMNNLGVLLSTGHRGRVPPDNAEASHWYKASAAKGYVSGQFHLGLMYMSGCGLEKPDSKMAFQWFKAAAKQGHVLGQSNVGAMYMNGKGTEVNYKKAMKWSKKAAAHLNAVALHNIGVMYDQGYGVKADKQKALQFLDKARTGRVDAAIPLDLSVKTIADGGALMNL</sequence>
<dbReference type="InterPro" id="IPR006597">
    <property type="entry name" value="Sel1-like"/>
</dbReference>
<dbReference type="Gene3D" id="1.25.40.10">
    <property type="entry name" value="Tetratricopeptide repeat domain"/>
    <property type="match status" value="2"/>
</dbReference>
<keyword evidence="3" id="KW-0496">Mitochondrion</keyword>
<dbReference type="SUPFAM" id="SSF52047">
    <property type="entry name" value="RNI-like"/>
    <property type="match status" value="1"/>
</dbReference>
<feature type="region of interest" description="Disordered" evidence="2">
    <location>
        <begin position="202"/>
        <end position="222"/>
    </location>
</feature>
<dbReference type="Proteomes" id="UP000290189">
    <property type="component" value="Unassembled WGS sequence"/>
</dbReference>
<dbReference type="Gene3D" id="3.80.10.10">
    <property type="entry name" value="Ribonuclease Inhibitor"/>
    <property type="match status" value="1"/>
</dbReference>
<dbReference type="Pfam" id="PF08238">
    <property type="entry name" value="Sel1"/>
    <property type="match status" value="5"/>
</dbReference>
<dbReference type="PANTHER" id="PTHR11102:SF160">
    <property type="entry name" value="ERAD-ASSOCIATED E3 UBIQUITIN-PROTEIN LIGASE COMPONENT HRD3"/>
    <property type="match status" value="1"/>
</dbReference>
<gene>
    <name evidence="3" type="ORF">PLBR_LOCUS6360</name>
</gene>
<geneLocation type="mitochondrion" evidence="3"/>
<name>A0A3P3YG71_PLABS</name>
<evidence type="ECO:0000313" key="3">
    <source>
        <dbReference type="EMBL" id="SPQ99145.1"/>
    </source>
</evidence>
<dbReference type="PANTHER" id="PTHR11102">
    <property type="entry name" value="SEL-1-LIKE PROTEIN"/>
    <property type="match status" value="1"/>
</dbReference>
<dbReference type="InterPro" id="IPR011990">
    <property type="entry name" value="TPR-like_helical_dom_sf"/>
</dbReference>